<dbReference type="OrthoDB" id="676979at2759"/>
<dbReference type="InterPro" id="IPR032675">
    <property type="entry name" value="LRR_dom_sf"/>
</dbReference>
<dbReference type="AlphaFoldDB" id="A0A6A6SBJ8"/>
<dbReference type="PANTHER" id="PTHR48051:SF27">
    <property type="entry name" value="LEUCINE-RICH REPEAT-CONTAINING PROTEIN 40"/>
    <property type="match status" value="1"/>
</dbReference>
<feature type="compositionally biased region" description="Polar residues" evidence="3">
    <location>
        <begin position="142"/>
        <end position="164"/>
    </location>
</feature>
<dbReference type="SUPFAM" id="SSF52058">
    <property type="entry name" value="L domain-like"/>
    <property type="match status" value="2"/>
</dbReference>
<feature type="compositionally biased region" description="Low complexity" evidence="3">
    <location>
        <begin position="179"/>
        <end position="189"/>
    </location>
</feature>
<dbReference type="Pfam" id="PF13855">
    <property type="entry name" value="LRR_8"/>
    <property type="match status" value="2"/>
</dbReference>
<dbReference type="SMART" id="SM00369">
    <property type="entry name" value="LRR_TYP"/>
    <property type="match status" value="9"/>
</dbReference>
<dbReference type="Proteomes" id="UP000799753">
    <property type="component" value="Unassembled WGS sequence"/>
</dbReference>
<dbReference type="SMART" id="SM00364">
    <property type="entry name" value="LRR_BAC"/>
    <property type="match status" value="7"/>
</dbReference>
<feature type="compositionally biased region" description="Polar residues" evidence="3">
    <location>
        <begin position="368"/>
        <end position="380"/>
    </location>
</feature>
<sequence length="1083" mass="116725">MEHSGIPVRTGIPRPTSKLPVLRPSGSQSQLRSASTPAEPLRKKASLSSVSTPADPLRKKPSLSAVARPSQPPPPSLQRKTSRTSLAPLARSNTATASTTATSTTRASLYATSSARRASLVPGQARAPAPNAPGTFKKPIGRTSSQPPSRQTRLAPQPTRASTLSHEDDVLGDLDGFRSVSGASSGASSRTGVWDPEQDYAYVIEDDEEATNELGKAHPSLVERTVSSLSQVPPSPGRRGRRRSSFFGVDDSTLMPPPLRPGSSDSRRPITSDGTSRTPIATPRKTGPPAPRIAMTGPGKRSTSGTATTPAVSRLNSTAKKQTLTPTHNMQATSKPRPLSSGRSTAARTPQPRPSLGGSFGQAISPPGASSVTTTPSPSRGESVAKATPVTSRKVSSSSSALRDQLTKVKTARKTEEASEQPPKGKPTLTLREQIAKAKEAARASTARESRTSTPPREAIVPTPVEIAGFDFGLDDPFNQGPKGGKSLLRKRIDGGRVDGRLNLAAMGLKEVPTEVLNMYKYDSSDTTVAWGEVVDLTIIVAADNEFETLPDTMFPDIDMDTIIDDDDDDGPQFGAIQNFDLHGNVLRELPVGLRQLTQLTKLNLSRNKLSPDALEIVCQITTLRDLKLAENALEGSFPPSLENLSQLEILELQGNKLTSLPPEIRELSHLRILNVSDNCLRGLPADLFTSAPITELLATKNNFIGAFFNIDTAPHLQNLQLANNSLTSLCESDTILLPALKYLDLSGNRLSALPDMSSWTSLATLLMGNNKLNMLPEGFLSLKALRAADFTANDLNKLDEKIALMEGLDNLTLAANPLRERKFLSMTTADIKRDLLSRVQPELLGDQDDCEEIGGNDQAKTLPDGWKLTPSGTLDLSFQNLTELDDESVATLAETNDIRQLYLASNYLTEIPTITLQLSFLSVLDLSKNNVTTALAEPVELAKLRELRLRGNKMQSLDSITSLLSAPKLIQLDVSNNRISGTLPTMRDFFPELTSFLASDNAISEVPAESLAGLKTVNLSNNDITRLEPDIGRYRGTLTSFEVDGNRFRVPNYSVLKRGTEATLNWLRDKIPNADTPASPKF</sequence>
<protein>
    <submittedName>
        <fullName evidence="4">L domain-like protein</fullName>
    </submittedName>
</protein>
<evidence type="ECO:0000313" key="5">
    <source>
        <dbReference type="Proteomes" id="UP000799753"/>
    </source>
</evidence>
<dbReference type="GO" id="GO:0005737">
    <property type="term" value="C:cytoplasm"/>
    <property type="evidence" value="ECO:0007669"/>
    <property type="project" value="TreeGrafter"/>
</dbReference>
<keyword evidence="2" id="KW-0677">Repeat</keyword>
<dbReference type="PANTHER" id="PTHR48051">
    <property type="match status" value="1"/>
</dbReference>
<dbReference type="InterPro" id="IPR003591">
    <property type="entry name" value="Leu-rich_rpt_typical-subtyp"/>
</dbReference>
<keyword evidence="1" id="KW-0433">Leucine-rich repeat</keyword>
<feature type="compositionally biased region" description="Low complexity" evidence="3">
    <location>
        <begin position="90"/>
        <end position="119"/>
    </location>
</feature>
<evidence type="ECO:0000256" key="3">
    <source>
        <dbReference type="SAM" id="MobiDB-lite"/>
    </source>
</evidence>
<dbReference type="InterPro" id="IPR050216">
    <property type="entry name" value="LRR_domain-containing"/>
</dbReference>
<keyword evidence="5" id="KW-1185">Reference proteome</keyword>
<name>A0A6A6SBJ8_9PLEO</name>
<evidence type="ECO:0000256" key="1">
    <source>
        <dbReference type="ARBA" id="ARBA00022614"/>
    </source>
</evidence>
<accession>A0A6A6SBJ8</accession>
<reference evidence="4" key="1">
    <citation type="journal article" date="2020" name="Stud. Mycol.">
        <title>101 Dothideomycetes genomes: a test case for predicting lifestyles and emergence of pathogens.</title>
        <authorList>
            <person name="Haridas S."/>
            <person name="Albert R."/>
            <person name="Binder M."/>
            <person name="Bloem J."/>
            <person name="Labutti K."/>
            <person name="Salamov A."/>
            <person name="Andreopoulos B."/>
            <person name="Baker S."/>
            <person name="Barry K."/>
            <person name="Bills G."/>
            <person name="Bluhm B."/>
            <person name="Cannon C."/>
            <person name="Castanera R."/>
            <person name="Culley D."/>
            <person name="Daum C."/>
            <person name="Ezra D."/>
            <person name="Gonzalez J."/>
            <person name="Henrissat B."/>
            <person name="Kuo A."/>
            <person name="Liang C."/>
            <person name="Lipzen A."/>
            <person name="Lutzoni F."/>
            <person name="Magnuson J."/>
            <person name="Mondo S."/>
            <person name="Nolan M."/>
            <person name="Ohm R."/>
            <person name="Pangilinan J."/>
            <person name="Park H.-J."/>
            <person name="Ramirez L."/>
            <person name="Alfaro M."/>
            <person name="Sun H."/>
            <person name="Tritt A."/>
            <person name="Yoshinaga Y."/>
            <person name="Zwiers L.-H."/>
            <person name="Turgeon B."/>
            <person name="Goodwin S."/>
            <person name="Spatafora J."/>
            <person name="Crous P."/>
            <person name="Grigoriev I."/>
        </authorList>
    </citation>
    <scope>NUCLEOTIDE SEQUENCE</scope>
    <source>
        <strain evidence="4">CBS 473.64</strain>
    </source>
</reference>
<feature type="compositionally biased region" description="Polar residues" evidence="3">
    <location>
        <begin position="25"/>
        <end position="36"/>
    </location>
</feature>
<gene>
    <name evidence="4" type="ORF">P280DRAFT_466195</name>
</gene>
<feature type="compositionally biased region" description="Basic and acidic residues" evidence="3">
    <location>
        <begin position="434"/>
        <end position="451"/>
    </location>
</feature>
<feature type="compositionally biased region" description="Polar residues" evidence="3">
    <location>
        <begin position="301"/>
        <end position="334"/>
    </location>
</feature>
<dbReference type="PROSITE" id="PS51450">
    <property type="entry name" value="LRR"/>
    <property type="match status" value="3"/>
</dbReference>
<proteinExistence type="predicted"/>
<dbReference type="InterPro" id="IPR001611">
    <property type="entry name" value="Leu-rich_rpt"/>
</dbReference>
<feature type="region of interest" description="Disordered" evidence="3">
    <location>
        <begin position="1"/>
        <end position="458"/>
    </location>
</feature>
<dbReference type="Gene3D" id="3.80.10.10">
    <property type="entry name" value="Ribonuclease Inhibitor"/>
    <property type="match status" value="2"/>
</dbReference>
<evidence type="ECO:0000256" key="2">
    <source>
        <dbReference type="ARBA" id="ARBA00022737"/>
    </source>
</evidence>
<evidence type="ECO:0000313" key="4">
    <source>
        <dbReference type="EMBL" id="KAF2644940.1"/>
    </source>
</evidence>
<organism evidence="4 5">
    <name type="scientific">Massarina eburnea CBS 473.64</name>
    <dbReference type="NCBI Taxonomy" id="1395130"/>
    <lineage>
        <taxon>Eukaryota</taxon>
        <taxon>Fungi</taxon>
        <taxon>Dikarya</taxon>
        <taxon>Ascomycota</taxon>
        <taxon>Pezizomycotina</taxon>
        <taxon>Dothideomycetes</taxon>
        <taxon>Pleosporomycetidae</taxon>
        <taxon>Pleosporales</taxon>
        <taxon>Massarineae</taxon>
        <taxon>Massarinaceae</taxon>
        <taxon>Massarina</taxon>
    </lineage>
</organism>
<dbReference type="EMBL" id="MU006778">
    <property type="protein sequence ID" value="KAF2644940.1"/>
    <property type="molecule type" value="Genomic_DNA"/>
</dbReference>